<sequence length="111" mass="13217">MDYDVNDSNNWNNDGTWNIANDNAIEGFYTWPDNCKTTESSSWDTSDDKTVVASPIYNWSNNNDFNDFFENSLERFKNDLFRVFTDFYYEWQGLSNERTSTSWNEQKQIVN</sequence>
<evidence type="ECO:0000313" key="2">
    <source>
        <dbReference type="Proteomes" id="UP000789702"/>
    </source>
</evidence>
<reference evidence="1" key="1">
    <citation type="submission" date="2021-06" db="EMBL/GenBank/DDBJ databases">
        <authorList>
            <person name="Kallberg Y."/>
            <person name="Tangrot J."/>
            <person name="Rosling A."/>
        </authorList>
    </citation>
    <scope>NUCLEOTIDE SEQUENCE</scope>
    <source>
        <strain evidence="1">IL203A</strain>
    </source>
</reference>
<evidence type="ECO:0000313" key="1">
    <source>
        <dbReference type="EMBL" id="CAG8731898.1"/>
    </source>
</evidence>
<accession>A0ACA9Q1C1</accession>
<organism evidence="1 2">
    <name type="scientific">Dentiscutata heterogama</name>
    <dbReference type="NCBI Taxonomy" id="1316150"/>
    <lineage>
        <taxon>Eukaryota</taxon>
        <taxon>Fungi</taxon>
        <taxon>Fungi incertae sedis</taxon>
        <taxon>Mucoromycota</taxon>
        <taxon>Glomeromycotina</taxon>
        <taxon>Glomeromycetes</taxon>
        <taxon>Diversisporales</taxon>
        <taxon>Gigasporaceae</taxon>
        <taxon>Dentiscutata</taxon>
    </lineage>
</organism>
<protein>
    <submittedName>
        <fullName evidence="1">10153_t:CDS:1</fullName>
    </submittedName>
</protein>
<proteinExistence type="predicted"/>
<feature type="non-terminal residue" evidence="1">
    <location>
        <position position="111"/>
    </location>
</feature>
<keyword evidence="2" id="KW-1185">Reference proteome</keyword>
<comment type="caution">
    <text evidence="1">The sequence shown here is derived from an EMBL/GenBank/DDBJ whole genome shotgun (WGS) entry which is preliminary data.</text>
</comment>
<dbReference type="Proteomes" id="UP000789702">
    <property type="component" value="Unassembled WGS sequence"/>
</dbReference>
<gene>
    <name evidence="1" type="ORF">DHETER_LOCUS13491</name>
</gene>
<dbReference type="EMBL" id="CAJVPU010037174">
    <property type="protein sequence ID" value="CAG8731898.1"/>
    <property type="molecule type" value="Genomic_DNA"/>
</dbReference>
<name>A0ACA9Q1C1_9GLOM</name>